<dbReference type="NCBIfam" id="TIGR00229">
    <property type="entry name" value="sensory_box"/>
    <property type="match status" value="1"/>
</dbReference>
<dbReference type="RefSeq" id="WP_126556257.1">
    <property type="nucleotide sequence ID" value="NZ_BIFS01000002.1"/>
</dbReference>
<accession>A0A402AUT8</accession>
<dbReference type="PROSITE" id="PS50112">
    <property type="entry name" value="PAS"/>
    <property type="match status" value="1"/>
</dbReference>
<evidence type="ECO:0000256" key="12">
    <source>
        <dbReference type="ARBA" id="ARBA00023136"/>
    </source>
</evidence>
<dbReference type="GO" id="GO:0016020">
    <property type="term" value="C:membrane"/>
    <property type="evidence" value="ECO:0007669"/>
    <property type="project" value="UniProtKB-SubCell"/>
</dbReference>
<keyword evidence="11" id="KW-0902">Two-component regulatory system</keyword>
<dbReference type="SUPFAM" id="SSF55874">
    <property type="entry name" value="ATPase domain of HSP90 chaperone/DNA topoisomerase II/histidine kinase"/>
    <property type="match status" value="1"/>
</dbReference>
<dbReference type="SMART" id="SM00091">
    <property type="entry name" value="PAS"/>
    <property type="match status" value="1"/>
</dbReference>
<dbReference type="Pfam" id="PF02518">
    <property type="entry name" value="HATPase_c"/>
    <property type="match status" value="1"/>
</dbReference>
<dbReference type="CDD" id="cd00130">
    <property type="entry name" value="PAS"/>
    <property type="match status" value="1"/>
</dbReference>
<evidence type="ECO:0000256" key="2">
    <source>
        <dbReference type="ARBA" id="ARBA00004141"/>
    </source>
</evidence>
<dbReference type="CDD" id="cd00082">
    <property type="entry name" value="HisKA"/>
    <property type="match status" value="1"/>
</dbReference>
<dbReference type="PROSITE" id="PS50109">
    <property type="entry name" value="HIS_KIN"/>
    <property type="match status" value="1"/>
</dbReference>
<keyword evidence="7" id="KW-0547">Nucleotide-binding</keyword>
<keyword evidence="17" id="KW-1185">Reference proteome</keyword>
<protein>
    <recommendedName>
        <fullName evidence="3">histidine kinase</fullName>
        <ecNumber evidence="3">2.7.13.3</ecNumber>
    </recommendedName>
</protein>
<reference evidence="17" key="1">
    <citation type="submission" date="2018-12" db="EMBL/GenBank/DDBJ databases">
        <title>Tengunoibacter tsumagoiensis gen. nov., sp. nov., Dictyobacter kobayashii sp. nov., D. alpinus sp. nov., and D. joshuensis sp. nov. and description of Dictyobacteraceae fam. nov. within the order Ktedonobacterales isolated from Tengu-no-mugimeshi.</title>
        <authorList>
            <person name="Wang C.M."/>
            <person name="Zheng Y."/>
            <person name="Sakai Y."/>
            <person name="Toyoda A."/>
            <person name="Minakuchi Y."/>
            <person name="Abe K."/>
            <person name="Yokota A."/>
            <person name="Yabe S."/>
        </authorList>
    </citation>
    <scope>NUCLEOTIDE SEQUENCE [LARGE SCALE GENOMIC DNA]</scope>
    <source>
        <strain evidence="17">Uno11</strain>
    </source>
</reference>
<dbReference type="Gene3D" id="3.30.565.10">
    <property type="entry name" value="Histidine kinase-like ATPase, C-terminal domain"/>
    <property type="match status" value="1"/>
</dbReference>
<dbReference type="PANTHER" id="PTHR42878:SF7">
    <property type="entry name" value="SENSOR HISTIDINE KINASE GLRK"/>
    <property type="match status" value="1"/>
</dbReference>
<evidence type="ECO:0000256" key="7">
    <source>
        <dbReference type="ARBA" id="ARBA00022741"/>
    </source>
</evidence>
<dbReference type="InterPro" id="IPR003661">
    <property type="entry name" value="HisK_dim/P_dom"/>
</dbReference>
<evidence type="ECO:0000256" key="5">
    <source>
        <dbReference type="ARBA" id="ARBA00022679"/>
    </source>
</evidence>
<dbReference type="SUPFAM" id="SSF55785">
    <property type="entry name" value="PYP-like sensor domain (PAS domain)"/>
    <property type="match status" value="1"/>
</dbReference>
<dbReference type="InterPro" id="IPR004358">
    <property type="entry name" value="Sig_transdc_His_kin-like_C"/>
</dbReference>
<evidence type="ECO:0000256" key="10">
    <source>
        <dbReference type="ARBA" id="ARBA00022989"/>
    </source>
</evidence>
<keyword evidence="10" id="KW-1133">Transmembrane helix</keyword>
<organism evidence="16 17">
    <name type="scientific">Dictyobacter kobayashii</name>
    <dbReference type="NCBI Taxonomy" id="2014872"/>
    <lineage>
        <taxon>Bacteria</taxon>
        <taxon>Bacillati</taxon>
        <taxon>Chloroflexota</taxon>
        <taxon>Ktedonobacteria</taxon>
        <taxon>Ktedonobacterales</taxon>
        <taxon>Dictyobacteraceae</taxon>
        <taxon>Dictyobacter</taxon>
    </lineage>
</organism>
<dbReference type="SUPFAM" id="SSF47384">
    <property type="entry name" value="Homodimeric domain of signal transducing histidine kinase"/>
    <property type="match status" value="1"/>
</dbReference>
<keyword evidence="5" id="KW-0808">Transferase</keyword>
<dbReference type="InterPro" id="IPR003594">
    <property type="entry name" value="HATPase_dom"/>
</dbReference>
<dbReference type="EC" id="2.7.13.3" evidence="3"/>
<dbReference type="EMBL" id="BIFS01000002">
    <property type="protein sequence ID" value="GCE22857.1"/>
    <property type="molecule type" value="Genomic_DNA"/>
</dbReference>
<dbReference type="InterPro" id="IPR035965">
    <property type="entry name" value="PAS-like_dom_sf"/>
</dbReference>
<dbReference type="Pfam" id="PF00512">
    <property type="entry name" value="HisKA"/>
    <property type="match status" value="1"/>
</dbReference>
<dbReference type="GO" id="GO:0000156">
    <property type="term" value="F:phosphorelay response regulator activity"/>
    <property type="evidence" value="ECO:0007669"/>
    <property type="project" value="TreeGrafter"/>
</dbReference>
<dbReference type="CDD" id="cd00075">
    <property type="entry name" value="HATPase"/>
    <property type="match status" value="1"/>
</dbReference>
<gene>
    <name evidence="16" type="ORF">KDK_66570</name>
</gene>
<dbReference type="Gene3D" id="3.30.450.20">
    <property type="entry name" value="PAS domain"/>
    <property type="match status" value="1"/>
</dbReference>
<dbReference type="FunFam" id="3.30.565.10:FF:000006">
    <property type="entry name" value="Sensor histidine kinase WalK"/>
    <property type="match status" value="1"/>
</dbReference>
<name>A0A402AUT8_9CHLR</name>
<keyword evidence="6" id="KW-0812">Transmembrane</keyword>
<comment type="catalytic activity">
    <reaction evidence="1">
        <text>ATP + protein L-histidine = ADP + protein N-phospho-L-histidine.</text>
        <dbReference type="EC" id="2.7.13.3"/>
    </reaction>
</comment>
<evidence type="ECO:0000256" key="11">
    <source>
        <dbReference type="ARBA" id="ARBA00023012"/>
    </source>
</evidence>
<evidence type="ECO:0000259" key="15">
    <source>
        <dbReference type="PROSITE" id="PS50113"/>
    </source>
</evidence>
<evidence type="ECO:0000259" key="14">
    <source>
        <dbReference type="PROSITE" id="PS50112"/>
    </source>
</evidence>
<dbReference type="PRINTS" id="PR00344">
    <property type="entry name" value="BCTRLSENSOR"/>
</dbReference>
<keyword evidence="8" id="KW-0418">Kinase</keyword>
<comment type="subcellular location">
    <subcellularLocation>
        <location evidence="2">Membrane</location>
        <topology evidence="2">Multi-pass membrane protein</topology>
    </subcellularLocation>
</comment>
<feature type="domain" description="PAC" evidence="15">
    <location>
        <begin position="106"/>
        <end position="159"/>
    </location>
</feature>
<dbReference type="InterPro" id="IPR005467">
    <property type="entry name" value="His_kinase_dom"/>
</dbReference>
<dbReference type="PROSITE" id="PS50113">
    <property type="entry name" value="PAC"/>
    <property type="match status" value="1"/>
</dbReference>
<dbReference type="Pfam" id="PF01590">
    <property type="entry name" value="GAF"/>
    <property type="match status" value="1"/>
</dbReference>
<dbReference type="InterPro" id="IPR000700">
    <property type="entry name" value="PAS-assoc_C"/>
</dbReference>
<evidence type="ECO:0000256" key="9">
    <source>
        <dbReference type="ARBA" id="ARBA00022840"/>
    </source>
</evidence>
<sequence>MNSTSYDSFDKEIEQDVITVANRLIAVFEAISDAVLVYDLRGTILHINPAAIYLFGCKSAKDAIGQKCFQLMDRYQVYDENGKQLQAQQMWMSHIKDDESCGNEQHQAQDIMIRFPSGCECQLNIAGSPIHDQKGKIIGGVCVFRDVTEQRQKSRQAMETLASLLVVAEELVRFPERIDKLSDTFSISLPSIGSAAQRLAEILHQVLESNTVGISSLTPSQHLNLIGISGLPEEEIAAARAEVDKSTLADYFEDKDISDLYTNTVILRNLVQHPFEQRSAFGMSNLLVAPMMIGTQLIGIFFIDRAEDRPYTQEEIAVVKAIAKLNALVIERVRLLGEWAQTRSNEIALEETNRRFDTFLSIASHELRTPLTGIRGNVQLALRRIEKIKACATDIAKTTLLKEGERIQQPLEETVRRAISLDRMIGDLLDASRIRANNFVVSMKPCDLKEIVRTTVEDLQEVITDRQISLYLPEESQVPISGDADRIQQVTHNYIVNALKYSPPEKPVDVYLEVKDDQACVEVRDEGPGLSIEEQKHIWERFYRAKGIEVQYGSGAGLGLGLYLCSTIIERHHGQVGLISKQHEGSTFWFTLPLASHPLP</sequence>
<dbReference type="GO" id="GO:0030295">
    <property type="term" value="F:protein kinase activator activity"/>
    <property type="evidence" value="ECO:0007669"/>
    <property type="project" value="TreeGrafter"/>
</dbReference>
<evidence type="ECO:0000256" key="1">
    <source>
        <dbReference type="ARBA" id="ARBA00000085"/>
    </source>
</evidence>
<evidence type="ECO:0000256" key="4">
    <source>
        <dbReference type="ARBA" id="ARBA00022553"/>
    </source>
</evidence>
<dbReference type="OrthoDB" id="567946at2"/>
<keyword evidence="4" id="KW-0597">Phosphoprotein</keyword>
<keyword evidence="12" id="KW-0472">Membrane</keyword>
<feature type="domain" description="Histidine kinase" evidence="13">
    <location>
        <begin position="362"/>
        <end position="596"/>
    </location>
</feature>
<dbReference type="InterPro" id="IPR036890">
    <property type="entry name" value="HATPase_C_sf"/>
</dbReference>
<dbReference type="GO" id="GO:0000155">
    <property type="term" value="F:phosphorelay sensor kinase activity"/>
    <property type="evidence" value="ECO:0007669"/>
    <property type="project" value="InterPro"/>
</dbReference>
<proteinExistence type="predicted"/>
<evidence type="ECO:0000313" key="16">
    <source>
        <dbReference type="EMBL" id="GCE22857.1"/>
    </source>
</evidence>
<dbReference type="Gene3D" id="1.10.287.130">
    <property type="match status" value="1"/>
</dbReference>
<dbReference type="SMART" id="SM00388">
    <property type="entry name" value="HisKA"/>
    <property type="match status" value="1"/>
</dbReference>
<dbReference type="InterPro" id="IPR029016">
    <property type="entry name" value="GAF-like_dom_sf"/>
</dbReference>
<dbReference type="Pfam" id="PF13426">
    <property type="entry name" value="PAS_9"/>
    <property type="match status" value="1"/>
</dbReference>
<evidence type="ECO:0000256" key="8">
    <source>
        <dbReference type="ARBA" id="ARBA00022777"/>
    </source>
</evidence>
<dbReference type="SUPFAM" id="SSF55781">
    <property type="entry name" value="GAF domain-like"/>
    <property type="match status" value="1"/>
</dbReference>
<evidence type="ECO:0000256" key="3">
    <source>
        <dbReference type="ARBA" id="ARBA00012438"/>
    </source>
</evidence>
<evidence type="ECO:0000313" key="17">
    <source>
        <dbReference type="Proteomes" id="UP000287188"/>
    </source>
</evidence>
<evidence type="ECO:0000256" key="6">
    <source>
        <dbReference type="ARBA" id="ARBA00022692"/>
    </source>
</evidence>
<dbReference type="Proteomes" id="UP000287188">
    <property type="component" value="Unassembled WGS sequence"/>
</dbReference>
<dbReference type="InterPro" id="IPR036097">
    <property type="entry name" value="HisK_dim/P_sf"/>
</dbReference>
<dbReference type="GO" id="GO:0007234">
    <property type="term" value="P:osmosensory signaling via phosphorelay pathway"/>
    <property type="evidence" value="ECO:0007669"/>
    <property type="project" value="TreeGrafter"/>
</dbReference>
<keyword evidence="9" id="KW-0067">ATP-binding</keyword>
<dbReference type="InterPro" id="IPR000014">
    <property type="entry name" value="PAS"/>
</dbReference>
<dbReference type="SMART" id="SM00387">
    <property type="entry name" value="HATPase_c"/>
    <property type="match status" value="1"/>
</dbReference>
<dbReference type="InterPro" id="IPR003018">
    <property type="entry name" value="GAF"/>
</dbReference>
<feature type="domain" description="PAS" evidence="14">
    <location>
        <begin position="20"/>
        <end position="56"/>
    </location>
</feature>
<dbReference type="Gene3D" id="3.30.450.40">
    <property type="match status" value="1"/>
</dbReference>
<dbReference type="PANTHER" id="PTHR42878">
    <property type="entry name" value="TWO-COMPONENT HISTIDINE KINASE"/>
    <property type="match status" value="1"/>
</dbReference>
<dbReference type="GO" id="GO:0005524">
    <property type="term" value="F:ATP binding"/>
    <property type="evidence" value="ECO:0007669"/>
    <property type="project" value="UniProtKB-KW"/>
</dbReference>
<dbReference type="AlphaFoldDB" id="A0A402AUT8"/>
<evidence type="ECO:0000259" key="13">
    <source>
        <dbReference type="PROSITE" id="PS50109"/>
    </source>
</evidence>
<dbReference type="InterPro" id="IPR050351">
    <property type="entry name" value="BphY/WalK/GraS-like"/>
</dbReference>
<comment type="caution">
    <text evidence="16">The sequence shown here is derived from an EMBL/GenBank/DDBJ whole genome shotgun (WGS) entry which is preliminary data.</text>
</comment>